<organism evidence="2 3">
    <name type="scientific">Haloactinospora alba</name>
    <dbReference type="NCBI Taxonomy" id="405555"/>
    <lineage>
        <taxon>Bacteria</taxon>
        <taxon>Bacillati</taxon>
        <taxon>Actinomycetota</taxon>
        <taxon>Actinomycetes</taxon>
        <taxon>Streptosporangiales</taxon>
        <taxon>Nocardiopsidaceae</taxon>
        <taxon>Haloactinospora</taxon>
    </lineage>
</organism>
<feature type="transmembrane region" description="Helical" evidence="1">
    <location>
        <begin position="161"/>
        <end position="182"/>
    </location>
</feature>
<keyword evidence="1" id="KW-0812">Transmembrane</keyword>
<name>A0A543NLM2_9ACTN</name>
<feature type="transmembrane region" description="Helical" evidence="1">
    <location>
        <begin position="236"/>
        <end position="256"/>
    </location>
</feature>
<feature type="transmembrane region" description="Helical" evidence="1">
    <location>
        <begin position="44"/>
        <end position="65"/>
    </location>
</feature>
<dbReference type="Proteomes" id="UP000317422">
    <property type="component" value="Unassembled WGS sequence"/>
</dbReference>
<gene>
    <name evidence="2" type="ORF">FHX37_2709</name>
</gene>
<feature type="transmembrane region" description="Helical" evidence="1">
    <location>
        <begin position="97"/>
        <end position="115"/>
    </location>
</feature>
<evidence type="ECO:0008006" key="4">
    <source>
        <dbReference type="Google" id="ProtNLM"/>
    </source>
</evidence>
<keyword evidence="1" id="KW-1133">Transmembrane helix</keyword>
<evidence type="ECO:0000313" key="3">
    <source>
        <dbReference type="Proteomes" id="UP000317422"/>
    </source>
</evidence>
<evidence type="ECO:0000313" key="2">
    <source>
        <dbReference type="EMBL" id="TQN32731.1"/>
    </source>
</evidence>
<dbReference type="AlphaFoldDB" id="A0A543NLM2"/>
<protein>
    <recommendedName>
        <fullName evidence="4">VanZ like protein</fullName>
    </recommendedName>
</protein>
<accession>A0A543NLM2</accession>
<evidence type="ECO:0000256" key="1">
    <source>
        <dbReference type="SAM" id="Phobius"/>
    </source>
</evidence>
<dbReference type="EMBL" id="VFQC01000001">
    <property type="protein sequence ID" value="TQN32731.1"/>
    <property type="molecule type" value="Genomic_DNA"/>
</dbReference>
<comment type="caution">
    <text evidence="2">The sequence shown here is derived from an EMBL/GenBank/DDBJ whole genome shotgun (WGS) entry which is preliminary data.</text>
</comment>
<reference evidence="2 3" key="1">
    <citation type="submission" date="2019-06" db="EMBL/GenBank/DDBJ databases">
        <title>Sequencing the genomes of 1000 actinobacteria strains.</title>
        <authorList>
            <person name="Klenk H.-P."/>
        </authorList>
    </citation>
    <scope>NUCLEOTIDE SEQUENCE [LARGE SCALE GENOMIC DNA]</scope>
    <source>
        <strain evidence="2 3">DSM 45015</strain>
    </source>
</reference>
<keyword evidence="3" id="KW-1185">Reference proteome</keyword>
<feature type="transmembrane region" description="Helical" evidence="1">
    <location>
        <begin position="291"/>
        <end position="309"/>
    </location>
</feature>
<dbReference type="RefSeq" id="WP_170181582.1">
    <property type="nucleotide sequence ID" value="NZ_VFQC01000001.1"/>
</dbReference>
<feature type="transmembrane region" description="Helical" evidence="1">
    <location>
        <begin position="202"/>
        <end position="224"/>
    </location>
</feature>
<feature type="transmembrane region" description="Helical" evidence="1">
    <location>
        <begin position="127"/>
        <end position="149"/>
    </location>
</feature>
<sequence length="367" mass="37483">MEGIFTGTPGSAALAPSAFALAALVALAVFGANHRRRFGRFNGWPGQVTMAVLATAVGVGAYALWPLPHPAGVVCPAPGDIRQPAPLATVSPLSWEAAAHAGLAAGALLPVGLLARYRYRRGIPAALAAGGTLALLVELVQASAVAGTYPCPYRVAALDDVVLGALGAFAGWFAGAALDRVLPRAWPSAVPDIMPPGLSRRVLGHVLDVGVWWYGAAVLAATAATVGALPSVGTDVVGTAALVALALALGIVTPLVRRDRCPPGRAASRLALSRKGPPEPASRPRTLLRSGLLYVPLGTLFLLDLGWWAPAVAAVHGAPILFRRDQAGLADLIAGTRVVTRMTLCGGLPRDLVRAPAGSAVTARTTE</sequence>
<keyword evidence="1" id="KW-0472">Membrane</keyword>
<feature type="transmembrane region" description="Helical" evidence="1">
    <location>
        <begin position="12"/>
        <end position="32"/>
    </location>
</feature>
<proteinExistence type="predicted"/>